<dbReference type="PANTHER" id="PTHR13822:SF10">
    <property type="entry name" value="ATP SYNTHASE EPSILON CHAIN, CHLOROPLASTIC"/>
    <property type="match status" value="1"/>
</dbReference>
<evidence type="ECO:0000256" key="10">
    <source>
        <dbReference type="HAMAP-Rule" id="MF_00530"/>
    </source>
</evidence>
<gene>
    <name evidence="10 13" type="primary">atpC</name>
    <name evidence="13" type="ORF">QRO08_15665</name>
</gene>
<comment type="function">
    <text evidence="1 10">Produces ATP from ADP in the presence of a proton gradient across the membrane.</text>
</comment>
<dbReference type="HAMAP" id="MF_00530">
    <property type="entry name" value="ATP_synth_epsil_bac"/>
    <property type="match status" value="1"/>
</dbReference>
<evidence type="ECO:0000256" key="8">
    <source>
        <dbReference type="ARBA" id="ARBA00023196"/>
    </source>
</evidence>
<evidence type="ECO:0000256" key="4">
    <source>
        <dbReference type="ARBA" id="ARBA00011648"/>
    </source>
</evidence>
<comment type="similarity">
    <text evidence="3 10 11">Belongs to the ATPase epsilon chain family.</text>
</comment>
<dbReference type="InterPro" id="IPR001469">
    <property type="entry name" value="ATP_synth_F1_dsu/esu"/>
</dbReference>
<organism evidence="13 14">
    <name type="scientific">Paracidovorax citrulli</name>
    <name type="common">Acidovorax citrulli</name>
    <dbReference type="NCBI Taxonomy" id="80869"/>
    <lineage>
        <taxon>Bacteria</taxon>
        <taxon>Pseudomonadati</taxon>
        <taxon>Pseudomonadota</taxon>
        <taxon>Betaproteobacteria</taxon>
        <taxon>Burkholderiales</taxon>
        <taxon>Comamonadaceae</taxon>
        <taxon>Paracidovorax</taxon>
    </lineage>
</organism>
<sequence length="151" mass="15668">MPSSPSPSPAAAPDGALQLEIAHMEGLVWSGPVRVVGLPGAEGAFGVLHGHTPLLTRLRAGFVHIETPAGERIEVYVSGGYVEIQPARVTVLADTAVRNADLDAARAEAAKQAASSLLGGELAHIDHALLHAEIARAAAQWAHEARKLSGR</sequence>
<dbReference type="Proteomes" id="UP001242732">
    <property type="component" value="Chromosome"/>
</dbReference>
<dbReference type="GeneID" id="79793191"/>
<evidence type="ECO:0000313" key="13">
    <source>
        <dbReference type="EMBL" id="WIY47267.1"/>
    </source>
</evidence>
<dbReference type="PANTHER" id="PTHR13822">
    <property type="entry name" value="ATP SYNTHASE DELTA/EPSILON CHAIN"/>
    <property type="match status" value="1"/>
</dbReference>
<dbReference type="RefSeq" id="WP_046060059.1">
    <property type="nucleotide sequence ID" value="NZ_CP023687.1"/>
</dbReference>
<dbReference type="InterPro" id="IPR036794">
    <property type="entry name" value="ATP_F1_dsu/esu_C_sf"/>
</dbReference>
<feature type="domain" description="ATP synthase F1 complex delta/epsilon subunit N-terminal" evidence="12">
    <location>
        <begin position="17"/>
        <end position="96"/>
    </location>
</feature>
<comment type="subcellular location">
    <subcellularLocation>
        <location evidence="2 10">Cell membrane</location>
        <topology evidence="2 10">Peripheral membrane protein</topology>
    </subcellularLocation>
</comment>
<name>A0ABY9AK87_PARCI</name>
<dbReference type="InterPro" id="IPR020546">
    <property type="entry name" value="ATP_synth_F1_dsu/esu_N"/>
</dbReference>
<evidence type="ECO:0000256" key="5">
    <source>
        <dbReference type="ARBA" id="ARBA00022448"/>
    </source>
</evidence>
<evidence type="ECO:0000256" key="6">
    <source>
        <dbReference type="ARBA" id="ARBA00023065"/>
    </source>
</evidence>
<evidence type="ECO:0000256" key="2">
    <source>
        <dbReference type="ARBA" id="ARBA00004202"/>
    </source>
</evidence>
<dbReference type="EMBL" id="CP127363">
    <property type="protein sequence ID" value="WIY47267.1"/>
    <property type="molecule type" value="Genomic_DNA"/>
</dbReference>
<dbReference type="SUPFAM" id="SSF46604">
    <property type="entry name" value="Epsilon subunit of F1F0-ATP synthase C-terminal domain"/>
    <property type="match status" value="1"/>
</dbReference>
<evidence type="ECO:0000256" key="1">
    <source>
        <dbReference type="ARBA" id="ARBA00003543"/>
    </source>
</evidence>
<evidence type="ECO:0000256" key="3">
    <source>
        <dbReference type="ARBA" id="ARBA00005712"/>
    </source>
</evidence>
<keyword evidence="5 10" id="KW-0813">Transport</keyword>
<dbReference type="InterPro" id="IPR036771">
    <property type="entry name" value="ATPsynth_dsu/esu_N"/>
</dbReference>
<dbReference type="CDD" id="cd12152">
    <property type="entry name" value="F1-ATPase_delta"/>
    <property type="match status" value="1"/>
</dbReference>
<keyword evidence="10" id="KW-1003">Cell membrane</keyword>
<keyword evidence="6 10" id="KW-0406">Ion transport</keyword>
<reference evidence="13 14" key="1">
    <citation type="submission" date="2023-06" db="EMBL/GenBank/DDBJ databases">
        <authorList>
            <person name="Ham H."/>
            <person name="Park D.S."/>
        </authorList>
    </citation>
    <scope>NUCLEOTIDE SEQUENCE [LARGE SCALE GENOMIC DNA]</scope>
    <source>
        <strain evidence="13 14">KACC 17005</strain>
    </source>
</reference>
<keyword evidence="9 10" id="KW-0066">ATP synthesis</keyword>
<dbReference type="Pfam" id="PF02823">
    <property type="entry name" value="ATP-synt_DE_N"/>
    <property type="match status" value="1"/>
</dbReference>
<keyword evidence="14" id="KW-1185">Reference proteome</keyword>
<keyword evidence="7 10" id="KW-0472">Membrane</keyword>
<evidence type="ECO:0000256" key="7">
    <source>
        <dbReference type="ARBA" id="ARBA00023136"/>
    </source>
</evidence>
<protein>
    <recommendedName>
        <fullName evidence="10">ATP synthase epsilon chain</fullName>
    </recommendedName>
    <alternativeName>
        <fullName evidence="10">ATP synthase F1 sector epsilon subunit</fullName>
    </alternativeName>
    <alternativeName>
        <fullName evidence="10">F-ATPase epsilon subunit</fullName>
    </alternativeName>
</protein>
<proteinExistence type="inferred from homology"/>
<evidence type="ECO:0000313" key="14">
    <source>
        <dbReference type="Proteomes" id="UP001242732"/>
    </source>
</evidence>
<evidence type="ECO:0000256" key="11">
    <source>
        <dbReference type="RuleBase" id="RU003656"/>
    </source>
</evidence>
<keyword evidence="8 10" id="KW-0139">CF(1)</keyword>
<dbReference type="Gene3D" id="2.60.15.10">
    <property type="entry name" value="F0F1 ATP synthase delta/epsilon subunit, N-terminal"/>
    <property type="match status" value="1"/>
</dbReference>
<dbReference type="SUPFAM" id="SSF51344">
    <property type="entry name" value="Epsilon subunit of F1F0-ATP synthase N-terminal domain"/>
    <property type="match status" value="1"/>
</dbReference>
<comment type="subunit">
    <text evidence="4 10 11">F-type ATPases have 2 components, CF(1) - the catalytic core - and CF(0) - the membrane proton channel. CF(1) has five subunits: alpha(3), beta(3), gamma(1), delta(1), epsilon(1). CF(0) has three main subunits: a, b and c.</text>
</comment>
<dbReference type="NCBIfam" id="TIGR01216">
    <property type="entry name" value="ATP_synt_epsi"/>
    <property type="match status" value="1"/>
</dbReference>
<evidence type="ECO:0000259" key="12">
    <source>
        <dbReference type="Pfam" id="PF02823"/>
    </source>
</evidence>
<keyword evidence="10" id="KW-0375">Hydrogen ion transport</keyword>
<evidence type="ECO:0000256" key="9">
    <source>
        <dbReference type="ARBA" id="ARBA00023310"/>
    </source>
</evidence>
<accession>A0ABY9AK87</accession>